<feature type="compositionally biased region" description="Polar residues" evidence="5">
    <location>
        <begin position="1"/>
        <end position="16"/>
    </location>
</feature>
<feature type="compositionally biased region" description="Low complexity" evidence="5">
    <location>
        <begin position="109"/>
        <end position="128"/>
    </location>
</feature>
<accession>A0A367JYA1</accession>
<feature type="region of interest" description="Disordered" evidence="5">
    <location>
        <begin position="108"/>
        <end position="137"/>
    </location>
</feature>
<gene>
    <name evidence="8" type="ORF">CU097_010226</name>
</gene>
<feature type="transmembrane region" description="Helical" evidence="6">
    <location>
        <begin position="219"/>
        <end position="241"/>
    </location>
</feature>
<feature type="domain" description="MARVEL" evidence="7">
    <location>
        <begin position="146"/>
        <end position="275"/>
    </location>
</feature>
<evidence type="ECO:0000256" key="6">
    <source>
        <dbReference type="SAM" id="Phobius"/>
    </source>
</evidence>
<keyword evidence="4 6" id="KW-0472">Membrane</keyword>
<reference evidence="8 9" key="1">
    <citation type="journal article" date="2018" name="G3 (Bethesda)">
        <title>Phylogenetic and Phylogenomic Definition of Rhizopus Species.</title>
        <authorList>
            <person name="Gryganskyi A.P."/>
            <person name="Golan J."/>
            <person name="Dolatabadi S."/>
            <person name="Mondo S."/>
            <person name="Robb S."/>
            <person name="Idnurm A."/>
            <person name="Muszewska A."/>
            <person name="Steczkiewicz K."/>
            <person name="Masonjones S."/>
            <person name="Liao H.L."/>
            <person name="Gajdeczka M.T."/>
            <person name="Anike F."/>
            <person name="Vuek A."/>
            <person name="Anishchenko I.M."/>
            <person name="Voigt K."/>
            <person name="de Hoog G.S."/>
            <person name="Smith M.E."/>
            <person name="Heitman J."/>
            <person name="Vilgalys R."/>
            <person name="Stajich J.E."/>
        </authorList>
    </citation>
    <scope>NUCLEOTIDE SEQUENCE [LARGE SCALE GENOMIC DNA]</scope>
    <source>
        <strain evidence="8 9">CBS 357.93</strain>
    </source>
</reference>
<evidence type="ECO:0000313" key="8">
    <source>
        <dbReference type="EMBL" id="RCH94934.1"/>
    </source>
</evidence>
<dbReference type="AlphaFoldDB" id="A0A367JYA1"/>
<dbReference type="EMBL" id="PJQL01000523">
    <property type="protein sequence ID" value="RCH94934.1"/>
    <property type="molecule type" value="Genomic_DNA"/>
</dbReference>
<comment type="subcellular location">
    <subcellularLocation>
        <location evidence="1">Membrane</location>
        <topology evidence="1">Multi-pass membrane protein</topology>
    </subcellularLocation>
</comment>
<dbReference type="GO" id="GO:0016020">
    <property type="term" value="C:membrane"/>
    <property type="evidence" value="ECO:0007669"/>
    <property type="project" value="UniProtKB-SubCell"/>
</dbReference>
<name>A0A367JYA1_RHIAZ</name>
<proteinExistence type="predicted"/>
<evidence type="ECO:0000256" key="4">
    <source>
        <dbReference type="ARBA" id="ARBA00023136"/>
    </source>
</evidence>
<dbReference type="Proteomes" id="UP000252139">
    <property type="component" value="Unassembled WGS sequence"/>
</dbReference>
<organism evidence="8 9">
    <name type="scientific">Rhizopus azygosporus</name>
    <name type="common">Rhizopus microsporus var. azygosporus</name>
    <dbReference type="NCBI Taxonomy" id="86630"/>
    <lineage>
        <taxon>Eukaryota</taxon>
        <taxon>Fungi</taxon>
        <taxon>Fungi incertae sedis</taxon>
        <taxon>Mucoromycota</taxon>
        <taxon>Mucoromycotina</taxon>
        <taxon>Mucoromycetes</taxon>
        <taxon>Mucorales</taxon>
        <taxon>Mucorineae</taxon>
        <taxon>Rhizopodaceae</taxon>
        <taxon>Rhizopus</taxon>
    </lineage>
</organism>
<comment type="caution">
    <text evidence="8">The sequence shown here is derived from an EMBL/GenBank/DDBJ whole genome shotgun (WGS) entry which is preliminary data.</text>
</comment>
<feature type="region of interest" description="Disordered" evidence="5">
    <location>
        <begin position="1"/>
        <end position="63"/>
    </location>
</feature>
<feature type="transmembrane region" description="Helical" evidence="6">
    <location>
        <begin position="261"/>
        <end position="280"/>
    </location>
</feature>
<evidence type="ECO:0000259" key="7">
    <source>
        <dbReference type="Pfam" id="PF01284"/>
    </source>
</evidence>
<dbReference type="InterPro" id="IPR008253">
    <property type="entry name" value="Marvel"/>
</dbReference>
<sequence>MSQNNPFEDTSHNPWSDSGPKYGNAYEDSPSPALPPRVKETPTLVSSSPYGTQRMPSPSAYQPPPVVNAWQESNKTLDEPQYHTNAYQYSGTPYANSPTLANAYSPQPTHTTATTNDINNNNNNNNNTKAESVNLPSATRTKPSKLRVLLRIILFIFAVGHLGFAAGASPYSGHSVPLDSSACFYYLFAVAIMSIIYSGFHVFFYLFRRFGKTDKMKRFILILCDLFMALLWGIGIIVEIAKYRCPPGGFDHWCDFYNTSIFFGFVSFVLYIIILGWDIVGGFRARKN</sequence>
<evidence type="ECO:0000256" key="2">
    <source>
        <dbReference type="ARBA" id="ARBA00022692"/>
    </source>
</evidence>
<evidence type="ECO:0000256" key="5">
    <source>
        <dbReference type="SAM" id="MobiDB-lite"/>
    </source>
</evidence>
<protein>
    <recommendedName>
        <fullName evidence="7">MARVEL domain-containing protein</fullName>
    </recommendedName>
</protein>
<evidence type="ECO:0000256" key="1">
    <source>
        <dbReference type="ARBA" id="ARBA00004141"/>
    </source>
</evidence>
<keyword evidence="2 6" id="KW-0812">Transmembrane</keyword>
<dbReference type="Pfam" id="PF01284">
    <property type="entry name" value="MARVEL"/>
    <property type="match status" value="1"/>
</dbReference>
<feature type="transmembrane region" description="Helical" evidence="6">
    <location>
        <begin position="184"/>
        <end position="207"/>
    </location>
</feature>
<feature type="compositionally biased region" description="Polar residues" evidence="5">
    <location>
        <begin position="43"/>
        <end position="60"/>
    </location>
</feature>
<dbReference type="STRING" id="86630.A0A367JYA1"/>
<feature type="transmembrane region" description="Helical" evidence="6">
    <location>
        <begin position="148"/>
        <end position="172"/>
    </location>
</feature>
<keyword evidence="3 6" id="KW-1133">Transmembrane helix</keyword>
<keyword evidence="9" id="KW-1185">Reference proteome</keyword>
<evidence type="ECO:0000256" key="3">
    <source>
        <dbReference type="ARBA" id="ARBA00022989"/>
    </source>
</evidence>
<evidence type="ECO:0000313" key="9">
    <source>
        <dbReference type="Proteomes" id="UP000252139"/>
    </source>
</evidence>
<dbReference type="OrthoDB" id="3253553at2759"/>